<protein>
    <recommendedName>
        <fullName evidence="10">LRR receptor-like serine/threonine-protein kinase</fullName>
    </recommendedName>
</protein>
<dbReference type="STRING" id="3818.A0A445CXL6"/>
<name>A0A445CXL6_ARAHY</name>
<keyword evidence="4" id="KW-1133">Transmembrane helix</keyword>
<dbReference type="EMBL" id="SDMP01000006">
    <property type="protein sequence ID" value="RYR55655.1"/>
    <property type="molecule type" value="Genomic_DNA"/>
</dbReference>
<sequence>MELLESIDFSGNQVTGEIPQSITNLNFLNKQDLSYNHLEGKIPTGTQLQSFEASDFVGNKLSGPPLLLNCTRAT</sequence>
<comment type="subcellular location">
    <subcellularLocation>
        <location evidence="1">Membrane</location>
        <topology evidence="1">Single-pass type I membrane protein</topology>
    </subcellularLocation>
</comment>
<evidence type="ECO:0000313" key="9">
    <source>
        <dbReference type="Proteomes" id="UP000289738"/>
    </source>
</evidence>
<evidence type="ECO:0000256" key="2">
    <source>
        <dbReference type="ARBA" id="ARBA00022692"/>
    </source>
</evidence>
<dbReference type="PANTHER" id="PTHR48063:SF63">
    <property type="entry name" value="LEUCINE-RICH RECEPTOR-LIKE KINASE FAMILY PROTEIN"/>
    <property type="match status" value="1"/>
</dbReference>
<dbReference type="Pfam" id="PF00560">
    <property type="entry name" value="LRR_1"/>
    <property type="match status" value="1"/>
</dbReference>
<dbReference type="Proteomes" id="UP000289738">
    <property type="component" value="Chromosome A06"/>
</dbReference>
<keyword evidence="2" id="KW-0812">Transmembrane</keyword>
<dbReference type="InterPro" id="IPR046956">
    <property type="entry name" value="RLP23-like"/>
</dbReference>
<dbReference type="PANTHER" id="PTHR48063">
    <property type="entry name" value="LRR RECEPTOR-LIKE KINASE"/>
    <property type="match status" value="1"/>
</dbReference>
<dbReference type="Gene3D" id="3.80.10.10">
    <property type="entry name" value="Ribonuclease Inhibitor"/>
    <property type="match status" value="1"/>
</dbReference>
<organism evidence="8 9">
    <name type="scientific">Arachis hypogaea</name>
    <name type="common">Peanut</name>
    <dbReference type="NCBI Taxonomy" id="3818"/>
    <lineage>
        <taxon>Eukaryota</taxon>
        <taxon>Viridiplantae</taxon>
        <taxon>Streptophyta</taxon>
        <taxon>Embryophyta</taxon>
        <taxon>Tracheophyta</taxon>
        <taxon>Spermatophyta</taxon>
        <taxon>Magnoliopsida</taxon>
        <taxon>eudicotyledons</taxon>
        <taxon>Gunneridae</taxon>
        <taxon>Pentapetalae</taxon>
        <taxon>rosids</taxon>
        <taxon>fabids</taxon>
        <taxon>Fabales</taxon>
        <taxon>Fabaceae</taxon>
        <taxon>Papilionoideae</taxon>
        <taxon>50 kb inversion clade</taxon>
        <taxon>dalbergioids sensu lato</taxon>
        <taxon>Dalbergieae</taxon>
        <taxon>Pterocarpus clade</taxon>
        <taxon>Arachis</taxon>
    </lineage>
</organism>
<evidence type="ECO:0000256" key="7">
    <source>
        <dbReference type="ARBA" id="ARBA00023180"/>
    </source>
</evidence>
<accession>A0A445CXL6</accession>
<evidence type="ECO:0000256" key="4">
    <source>
        <dbReference type="ARBA" id="ARBA00022989"/>
    </source>
</evidence>
<evidence type="ECO:0000256" key="6">
    <source>
        <dbReference type="ARBA" id="ARBA00023170"/>
    </source>
</evidence>
<dbReference type="InterPro" id="IPR001611">
    <property type="entry name" value="Leu-rich_rpt"/>
</dbReference>
<keyword evidence="6" id="KW-0675">Receptor</keyword>
<evidence type="ECO:0000256" key="1">
    <source>
        <dbReference type="ARBA" id="ARBA00004479"/>
    </source>
</evidence>
<gene>
    <name evidence="8" type="ORF">Ahy_A06g030840</name>
</gene>
<keyword evidence="3" id="KW-0732">Signal</keyword>
<evidence type="ECO:0000313" key="8">
    <source>
        <dbReference type="EMBL" id="RYR55655.1"/>
    </source>
</evidence>
<evidence type="ECO:0008006" key="10">
    <source>
        <dbReference type="Google" id="ProtNLM"/>
    </source>
</evidence>
<dbReference type="GO" id="GO:0016020">
    <property type="term" value="C:membrane"/>
    <property type="evidence" value="ECO:0007669"/>
    <property type="project" value="UniProtKB-SubCell"/>
</dbReference>
<keyword evidence="7" id="KW-0325">Glycoprotein</keyword>
<comment type="caution">
    <text evidence="8">The sequence shown here is derived from an EMBL/GenBank/DDBJ whole genome shotgun (WGS) entry which is preliminary data.</text>
</comment>
<reference evidence="8 9" key="1">
    <citation type="submission" date="2019-01" db="EMBL/GenBank/DDBJ databases">
        <title>Sequencing of cultivated peanut Arachis hypogaea provides insights into genome evolution and oil improvement.</title>
        <authorList>
            <person name="Chen X."/>
        </authorList>
    </citation>
    <scope>NUCLEOTIDE SEQUENCE [LARGE SCALE GENOMIC DNA]</scope>
    <source>
        <strain evidence="9">cv. Fuhuasheng</strain>
        <tissue evidence="8">Leaves</tissue>
    </source>
</reference>
<keyword evidence="9" id="KW-1185">Reference proteome</keyword>
<dbReference type="AlphaFoldDB" id="A0A445CXL6"/>
<evidence type="ECO:0000256" key="5">
    <source>
        <dbReference type="ARBA" id="ARBA00023136"/>
    </source>
</evidence>
<evidence type="ECO:0000256" key="3">
    <source>
        <dbReference type="ARBA" id="ARBA00022729"/>
    </source>
</evidence>
<dbReference type="SUPFAM" id="SSF52058">
    <property type="entry name" value="L domain-like"/>
    <property type="match status" value="1"/>
</dbReference>
<dbReference type="InterPro" id="IPR032675">
    <property type="entry name" value="LRR_dom_sf"/>
</dbReference>
<keyword evidence="5" id="KW-0472">Membrane</keyword>
<proteinExistence type="predicted"/>